<organism evidence="2 3">
    <name type="scientific">Candidatus Collierbacteria bacterium GW2011_GWB2_45_17</name>
    <dbReference type="NCBI Taxonomy" id="1618388"/>
    <lineage>
        <taxon>Bacteria</taxon>
        <taxon>Candidatus Collieribacteriota</taxon>
    </lineage>
</organism>
<accession>A0A837IK93</accession>
<dbReference type="EMBL" id="LCKO01000001">
    <property type="protein sequence ID" value="KKU01286.1"/>
    <property type="molecule type" value="Genomic_DNA"/>
</dbReference>
<dbReference type="AlphaFoldDB" id="A0A837IK93"/>
<feature type="transmembrane region" description="Helical" evidence="1">
    <location>
        <begin position="102"/>
        <end position="120"/>
    </location>
</feature>
<evidence type="ECO:0000313" key="3">
    <source>
        <dbReference type="Proteomes" id="UP000034078"/>
    </source>
</evidence>
<protein>
    <submittedName>
        <fullName evidence="2">Uncharacterized protein</fullName>
    </submittedName>
</protein>
<name>A0A837IK93_9BACT</name>
<keyword evidence="1" id="KW-0812">Transmembrane</keyword>
<gene>
    <name evidence="2" type="ORF">UX01_C0001G0130</name>
</gene>
<reference evidence="2 3" key="1">
    <citation type="journal article" date="2015" name="Nature">
        <title>rRNA introns, odd ribosomes, and small enigmatic genomes across a large radiation of phyla.</title>
        <authorList>
            <person name="Brown C.T."/>
            <person name="Hug L.A."/>
            <person name="Thomas B.C."/>
            <person name="Sharon I."/>
            <person name="Castelle C.J."/>
            <person name="Singh A."/>
            <person name="Wilkins M.J."/>
            <person name="Williams K.H."/>
            <person name="Banfield J.F."/>
        </authorList>
    </citation>
    <scope>NUCLEOTIDE SEQUENCE [LARGE SCALE GENOMIC DNA]</scope>
</reference>
<dbReference type="Proteomes" id="UP000034078">
    <property type="component" value="Unassembled WGS sequence"/>
</dbReference>
<evidence type="ECO:0000256" key="1">
    <source>
        <dbReference type="SAM" id="Phobius"/>
    </source>
</evidence>
<feature type="transmembrane region" description="Helical" evidence="1">
    <location>
        <begin position="68"/>
        <end position="90"/>
    </location>
</feature>
<keyword evidence="1" id="KW-0472">Membrane</keyword>
<feature type="transmembrane region" description="Helical" evidence="1">
    <location>
        <begin position="20"/>
        <end position="38"/>
    </location>
</feature>
<sequence length="124" mass="14291">MSGFSGQSIIDEKSHKVRQYIFALIWIVILIHFLKDITQDILNIPTFLDAFGNIQEDVSWLPIWAQSLVYGTGVSSFLAEIFLLISIPIIKKREKGSNLEKWVIGVVIFMLIYFPVVIFLDPRY</sequence>
<evidence type="ECO:0000313" key="2">
    <source>
        <dbReference type="EMBL" id="KKU01286.1"/>
    </source>
</evidence>
<comment type="caution">
    <text evidence="2">The sequence shown here is derived from an EMBL/GenBank/DDBJ whole genome shotgun (WGS) entry which is preliminary data.</text>
</comment>
<keyword evidence="1" id="KW-1133">Transmembrane helix</keyword>
<proteinExistence type="predicted"/>